<proteinExistence type="predicted"/>
<evidence type="ECO:0000313" key="1">
    <source>
        <dbReference type="EMBL" id="JAE31633.1"/>
    </source>
</evidence>
<dbReference type="EMBL" id="GBRH01166263">
    <property type="protein sequence ID" value="JAE31633.1"/>
    <property type="molecule type" value="Transcribed_RNA"/>
</dbReference>
<reference evidence="1" key="2">
    <citation type="journal article" date="2015" name="Data Brief">
        <title>Shoot transcriptome of the giant reed, Arundo donax.</title>
        <authorList>
            <person name="Barrero R.A."/>
            <person name="Guerrero F.D."/>
            <person name="Moolhuijzen P."/>
            <person name="Goolsby J.A."/>
            <person name="Tidwell J."/>
            <person name="Bellgard S.E."/>
            <person name="Bellgard M.I."/>
        </authorList>
    </citation>
    <scope>NUCLEOTIDE SEQUENCE</scope>
    <source>
        <tissue evidence="1">Shoot tissue taken approximately 20 cm above the soil surface</tissue>
    </source>
</reference>
<reference evidence="1" key="1">
    <citation type="submission" date="2014-09" db="EMBL/GenBank/DDBJ databases">
        <authorList>
            <person name="Magalhaes I.L.F."/>
            <person name="Oliveira U."/>
            <person name="Santos F.R."/>
            <person name="Vidigal T.H.D.A."/>
            <person name="Brescovit A.D."/>
            <person name="Santos A.J."/>
        </authorList>
    </citation>
    <scope>NUCLEOTIDE SEQUENCE</scope>
    <source>
        <tissue evidence="1">Shoot tissue taken approximately 20 cm above the soil surface</tissue>
    </source>
</reference>
<organism evidence="1">
    <name type="scientific">Arundo donax</name>
    <name type="common">Giant reed</name>
    <name type="synonym">Donax arundinaceus</name>
    <dbReference type="NCBI Taxonomy" id="35708"/>
    <lineage>
        <taxon>Eukaryota</taxon>
        <taxon>Viridiplantae</taxon>
        <taxon>Streptophyta</taxon>
        <taxon>Embryophyta</taxon>
        <taxon>Tracheophyta</taxon>
        <taxon>Spermatophyta</taxon>
        <taxon>Magnoliopsida</taxon>
        <taxon>Liliopsida</taxon>
        <taxon>Poales</taxon>
        <taxon>Poaceae</taxon>
        <taxon>PACMAD clade</taxon>
        <taxon>Arundinoideae</taxon>
        <taxon>Arundineae</taxon>
        <taxon>Arundo</taxon>
    </lineage>
</organism>
<name>A0A0A9HFH7_ARUDO</name>
<protein>
    <submittedName>
        <fullName evidence="1">Uncharacterized protein</fullName>
    </submittedName>
</protein>
<dbReference type="AlphaFoldDB" id="A0A0A9HFH7"/>
<sequence>MFGWGPEPGSSHDPRLSKSTAWVCCLVQAAKPGPHPKRLKVHREQ</sequence>
<accession>A0A0A9HFH7</accession>